<evidence type="ECO:0000313" key="2">
    <source>
        <dbReference type="Proteomes" id="UP000672032"/>
    </source>
</evidence>
<sequence>MDEAFEILDHPDGYRVSELGGDRRSIQPLIAAMQLTVQENERNQKGPIFHADLSLSDPAGKDFGMNIIYEMFSRGLPGKRRKESCDICETFIKDFGNLCYLSDNATLVPLVWPEEDIVPEYYRRAVANVRKLFEGRPLGEEFRHHLETRKHWSAYKARKSHKTDTYDHMDVDMLGDSRSRYAPTQSEELTEILERIVADNDEATIDRTYKMLIHDILPHAKSCKKWIVWIKNAVAAIKVRNNLGRKDRRALMARYASLAAEGCLASLRNGELAQLMSCVKVGEEIRTIIPKWIQLVNPQDVSPEDMARTTSRLISDMGYNTTCFYRSFIKLSQIPSSVQLWVDSLKPSSIPQLSSFRSPHPARSSIPALTTLPDALNRAPIKQICFRKFCLEVLPQIISLSIHMTKESKHAENLHFLTTGLDDPTGRTKPTFSFQEPGRHTASWFKATHITSPEQANLHAEWVQVKCIVSFPHMWDHIQVRQKPVADFFDPMVERGFAKNGMGMKFLLVLDGIDDHHAKGSDLSNGFLNQELKYFSREQVEMYRDYKSMRGSYTRGHVGGVGVGYTSKKFRSVMLGVKTKNGEFVRYEVVQYKYLMA</sequence>
<organism evidence="1 2">
    <name type="scientific">Monilinia vaccinii-corymbosi</name>
    <dbReference type="NCBI Taxonomy" id="61207"/>
    <lineage>
        <taxon>Eukaryota</taxon>
        <taxon>Fungi</taxon>
        <taxon>Dikarya</taxon>
        <taxon>Ascomycota</taxon>
        <taxon>Pezizomycotina</taxon>
        <taxon>Leotiomycetes</taxon>
        <taxon>Helotiales</taxon>
        <taxon>Sclerotiniaceae</taxon>
        <taxon>Monilinia</taxon>
    </lineage>
</organism>
<proteinExistence type="predicted"/>
<protein>
    <submittedName>
        <fullName evidence="1">Uncharacterized protein</fullName>
    </submittedName>
</protein>
<accession>A0A8A3PMM9</accession>
<evidence type="ECO:0000313" key="1">
    <source>
        <dbReference type="EMBL" id="QSZ36658.1"/>
    </source>
</evidence>
<dbReference type="AlphaFoldDB" id="A0A8A3PMM9"/>
<reference evidence="1" key="1">
    <citation type="submission" date="2020-10" db="EMBL/GenBank/DDBJ databases">
        <title>Genome Sequence of Monilinia vaccinii-corymbosi Sheds Light on Mummy Berry Disease Infection of Blueberry and Mating Type.</title>
        <authorList>
            <person name="Yow A.G."/>
            <person name="Zhang Y."/>
            <person name="Bansal K."/>
            <person name="Eacker S.M."/>
            <person name="Sullivan S."/>
            <person name="Liachko I."/>
            <person name="Cubeta M.A."/>
            <person name="Rollins J.A."/>
            <person name="Ashrafi H."/>
        </authorList>
    </citation>
    <scope>NUCLEOTIDE SEQUENCE</scope>
    <source>
        <strain evidence="1">RL-1</strain>
    </source>
</reference>
<dbReference type="OrthoDB" id="3035230at2759"/>
<name>A0A8A3PMM9_9HELO</name>
<keyword evidence="2" id="KW-1185">Reference proteome</keyword>
<gene>
    <name evidence="1" type="ORF">DSL72_006539</name>
</gene>
<dbReference type="Proteomes" id="UP000672032">
    <property type="component" value="Chromosome 7"/>
</dbReference>
<dbReference type="EMBL" id="CP063411">
    <property type="protein sequence ID" value="QSZ36658.1"/>
    <property type="molecule type" value="Genomic_DNA"/>
</dbReference>